<dbReference type="EMBL" id="BAAAJK010000001">
    <property type="protein sequence ID" value="GAA1380530.1"/>
    <property type="molecule type" value="Genomic_DNA"/>
</dbReference>
<evidence type="ECO:0000313" key="1">
    <source>
        <dbReference type="EMBL" id="GAA1380530.1"/>
    </source>
</evidence>
<organism evidence="1 2">
    <name type="scientific">Pseudonocardia kongjuensis</name>
    <dbReference type="NCBI Taxonomy" id="102227"/>
    <lineage>
        <taxon>Bacteria</taxon>
        <taxon>Bacillati</taxon>
        <taxon>Actinomycetota</taxon>
        <taxon>Actinomycetes</taxon>
        <taxon>Pseudonocardiales</taxon>
        <taxon>Pseudonocardiaceae</taxon>
        <taxon>Pseudonocardia</taxon>
    </lineage>
</organism>
<dbReference type="RefSeq" id="WP_344017927.1">
    <property type="nucleotide sequence ID" value="NZ_BAAAJK010000001.1"/>
</dbReference>
<protein>
    <submittedName>
        <fullName evidence="1">Uncharacterized protein</fullName>
    </submittedName>
</protein>
<name>A0ABP4I9T3_9PSEU</name>
<sequence length="129" mass="13405">MTGSDTHDGPGGDSVVHVTGGTFTGGTAIGIGTTSQVTHHAGAEPAGTDLRATLQAVRDRIVDGGQDDDERAALRADVQAILAELDRDEPRSAVVRSRWEAVRAVLGQALAHSADLLKITEIIANRFPG</sequence>
<evidence type="ECO:0000313" key="2">
    <source>
        <dbReference type="Proteomes" id="UP001501414"/>
    </source>
</evidence>
<proteinExistence type="predicted"/>
<accession>A0ABP4I9T3</accession>
<keyword evidence="2" id="KW-1185">Reference proteome</keyword>
<reference evidence="2" key="1">
    <citation type="journal article" date="2019" name="Int. J. Syst. Evol. Microbiol.">
        <title>The Global Catalogue of Microorganisms (GCM) 10K type strain sequencing project: providing services to taxonomists for standard genome sequencing and annotation.</title>
        <authorList>
            <consortium name="The Broad Institute Genomics Platform"/>
            <consortium name="The Broad Institute Genome Sequencing Center for Infectious Disease"/>
            <person name="Wu L."/>
            <person name="Ma J."/>
        </authorList>
    </citation>
    <scope>NUCLEOTIDE SEQUENCE [LARGE SCALE GENOMIC DNA]</scope>
    <source>
        <strain evidence="2">JCM 11896</strain>
    </source>
</reference>
<comment type="caution">
    <text evidence="1">The sequence shown here is derived from an EMBL/GenBank/DDBJ whole genome shotgun (WGS) entry which is preliminary data.</text>
</comment>
<dbReference type="Proteomes" id="UP001501414">
    <property type="component" value="Unassembled WGS sequence"/>
</dbReference>
<gene>
    <name evidence="1" type="ORF">GCM10009613_05050</name>
</gene>